<dbReference type="GO" id="GO:0004222">
    <property type="term" value="F:metalloendopeptidase activity"/>
    <property type="evidence" value="ECO:0007669"/>
    <property type="project" value="TreeGrafter"/>
</dbReference>
<keyword evidence="5" id="KW-1185">Reference proteome</keyword>
<reference evidence="4 5" key="1">
    <citation type="submission" date="2019-08" db="EMBL/GenBank/DDBJ databases">
        <title>In-depth cultivation of the pig gut microbiome towards novel bacterial diversity and tailored functional studies.</title>
        <authorList>
            <person name="Wylensek D."/>
            <person name="Hitch T.C.A."/>
            <person name="Clavel T."/>
        </authorList>
    </citation>
    <scope>NUCLEOTIDE SEQUENCE [LARGE SCALE GENOMIC DNA]</scope>
    <source>
        <strain evidence="4 5">WCA3-601-WT-6H</strain>
    </source>
</reference>
<keyword evidence="2" id="KW-0812">Transmembrane</keyword>
<proteinExistence type="predicted"/>
<feature type="domain" description="M23ase beta-sheet core" evidence="3">
    <location>
        <begin position="149"/>
        <end position="233"/>
    </location>
</feature>
<dbReference type="InterPro" id="IPR011055">
    <property type="entry name" value="Dup_hybrid_motif"/>
</dbReference>
<evidence type="ECO:0000256" key="1">
    <source>
        <dbReference type="SAM" id="Coils"/>
    </source>
</evidence>
<organism evidence="4 5">
    <name type="scientific">Waltera intestinalis</name>
    <dbReference type="NCBI Taxonomy" id="2606635"/>
    <lineage>
        <taxon>Bacteria</taxon>
        <taxon>Bacillati</taxon>
        <taxon>Bacillota</taxon>
        <taxon>Clostridia</taxon>
        <taxon>Lachnospirales</taxon>
        <taxon>Lachnospiraceae</taxon>
        <taxon>Waltera</taxon>
    </lineage>
</organism>
<dbReference type="Gene3D" id="2.70.70.10">
    <property type="entry name" value="Glucose Permease (Domain IIA)"/>
    <property type="match status" value="1"/>
</dbReference>
<dbReference type="Pfam" id="PF01551">
    <property type="entry name" value="Peptidase_M23"/>
    <property type="match status" value="1"/>
</dbReference>
<evidence type="ECO:0000313" key="5">
    <source>
        <dbReference type="Proteomes" id="UP000476055"/>
    </source>
</evidence>
<name>A0A6L5YG39_9FIRM</name>
<dbReference type="SUPFAM" id="SSF51261">
    <property type="entry name" value="Duplicated hybrid motif"/>
    <property type="match status" value="1"/>
</dbReference>
<dbReference type="RefSeq" id="WP_154495127.1">
    <property type="nucleotide sequence ID" value="NZ_VUMU01000002.1"/>
</dbReference>
<dbReference type="Proteomes" id="UP000476055">
    <property type="component" value="Unassembled WGS sequence"/>
</dbReference>
<feature type="transmembrane region" description="Helical" evidence="2">
    <location>
        <begin position="33"/>
        <end position="55"/>
    </location>
</feature>
<dbReference type="EMBL" id="VUMU01000002">
    <property type="protein sequence ID" value="MST57135.1"/>
    <property type="molecule type" value="Genomic_DNA"/>
</dbReference>
<sequence length="241" mass="26412">MKERKHKRKLNHVLILTSDAADANVKQFRIRAWLAEVIVIMLCILIGGVIGYFIYEGQLWENAGRRSHEQVVALEEENKTLAEQNSKLEAKVTEQAEEIQILSDTVSQKVQSENELSATLEKQSLPTEFPLTGSASMEEVTEGEPMCIFHASVGTTVVAAASGTVMAVNDDETYGHSVWVDHGNGYITIYRNKGDATVAVGDSVVQGTTLFVIGEDNADLGYQMQKDGSYINPMDMLAISG</sequence>
<keyword evidence="2" id="KW-0472">Membrane</keyword>
<comment type="caution">
    <text evidence="4">The sequence shown here is derived from an EMBL/GenBank/DDBJ whole genome shotgun (WGS) entry which is preliminary data.</text>
</comment>
<keyword evidence="1" id="KW-0175">Coiled coil</keyword>
<keyword evidence="2" id="KW-1133">Transmembrane helix</keyword>
<dbReference type="PANTHER" id="PTHR21666">
    <property type="entry name" value="PEPTIDASE-RELATED"/>
    <property type="match status" value="1"/>
</dbReference>
<dbReference type="PANTHER" id="PTHR21666:SF291">
    <property type="entry name" value="STAGE II SPORULATION PROTEIN Q"/>
    <property type="match status" value="1"/>
</dbReference>
<evidence type="ECO:0000259" key="3">
    <source>
        <dbReference type="Pfam" id="PF01551"/>
    </source>
</evidence>
<dbReference type="InterPro" id="IPR050570">
    <property type="entry name" value="Cell_wall_metabolism_enzyme"/>
</dbReference>
<evidence type="ECO:0000313" key="4">
    <source>
        <dbReference type="EMBL" id="MST57135.1"/>
    </source>
</evidence>
<dbReference type="CDD" id="cd12797">
    <property type="entry name" value="M23_peptidase"/>
    <property type="match status" value="1"/>
</dbReference>
<dbReference type="InterPro" id="IPR016047">
    <property type="entry name" value="M23ase_b-sheet_dom"/>
</dbReference>
<feature type="coiled-coil region" evidence="1">
    <location>
        <begin position="71"/>
        <end position="105"/>
    </location>
</feature>
<protein>
    <submittedName>
        <fullName evidence="4">M23 family metallopeptidase</fullName>
    </submittedName>
</protein>
<gene>
    <name evidence="4" type="ORF">FYJ59_02535</name>
</gene>
<dbReference type="AlphaFoldDB" id="A0A6L5YG39"/>
<evidence type="ECO:0000256" key="2">
    <source>
        <dbReference type="SAM" id="Phobius"/>
    </source>
</evidence>
<accession>A0A6L5YG39</accession>